<dbReference type="Pfam" id="PF02826">
    <property type="entry name" value="2-Hacid_dh_C"/>
    <property type="match status" value="1"/>
</dbReference>
<accession>A0ABD5W1I3</accession>
<keyword evidence="2" id="KW-0520">NAD</keyword>
<name>A0ABD5W1I3_9EURY</name>
<dbReference type="AlphaFoldDB" id="A0ABD5W1I3"/>
<organism evidence="4 5">
    <name type="scientific">Halovenus salina</name>
    <dbReference type="NCBI Taxonomy" id="1510225"/>
    <lineage>
        <taxon>Archaea</taxon>
        <taxon>Methanobacteriati</taxon>
        <taxon>Methanobacteriota</taxon>
        <taxon>Stenosarchaea group</taxon>
        <taxon>Halobacteria</taxon>
        <taxon>Halobacteriales</taxon>
        <taxon>Haloarculaceae</taxon>
        <taxon>Halovenus</taxon>
    </lineage>
</organism>
<dbReference type="Proteomes" id="UP001596445">
    <property type="component" value="Unassembled WGS sequence"/>
</dbReference>
<dbReference type="EMBL" id="JBHSZI010000001">
    <property type="protein sequence ID" value="MFC7057083.1"/>
    <property type="molecule type" value="Genomic_DNA"/>
</dbReference>
<dbReference type="PROSITE" id="PS00065">
    <property type="entry name" value="D_2_HYDROXYACID_DH_1"/>
    <property type="match status" value="1"/>
</dbReference>
<dbReference type="InterPro" id="IPR029752">
    <property type="entry name" value="D-isomer_DH_CS1"/>
</dbReference>
<feature type="domain" description="D-isomer specific 2-hydroxyacid dehydrogenase NAD-binding" evidence="3">
    <location>
        <begin position="2"/>
        <end position="150"/>
    </location>
</feature>
<dbReference type="Gene3D" id="3.40.50.720">
    <property type="entry name" value="NAD(P)-binding Rossmann-like Domain"/>
    <property type="match status" value="2"/>
</dbReference>
<evidence type="ECO:0000259" key="3">
    <source>
        <dbReference type="Pfam" id="PF02826"/>
    </source>
</evidence>
<dbReference type="RefSeq" id="WP_382186708.1">
    <property type="nucleotide sequence ID" value="NZ_JBHSZI010000001.1"/>
</dbReference>
<evidence type="ECO:0000313" key="5">
    <source>
        <dbReference type="Proteomes" id="UP001596445"/>
    </source>
</evidence>
<evidence type="ECO:0000313" key="4">
    <source>
        <dbReference type="EMBL" id="MFC7057083.1"/>
    </source>
</evidence>
<dbReference type="PANTHER" id="PTHR43333">
    <property type="entry name" value="2-HACID_DH_C DOMAIN-CONTAINING PROTEIN"/>
    <property type="match status" value="1"/>
</dbReference>
<dbReference type="PANTHER" id="PTHR43333:SF1">
    <property type="entry name" value="D-ISOMER SPECIFIC 2-HYDROXYACID DEHYDROGENASE NAD-BINDING DOMAIN-CONTAINING PROTEIN"/>
    <property type="match status" value="1"/>
</dbReference>
<protein>
    <submittedName>
        <fullName evidence="4">NAD(P)-dependent oxidoreductase</fullName>
    </submittedName>
</protein>
<comment type="caution">
    <text evidence="4">The sequence shown here is derived from an EMBL/GenBank/DDBJ whole genome shotgun (WGS) entry which is preliminary data.</text>
</comment>
<dbReference type="InterPro" id="IPR036291">
    <property type="entry name" value="NAD(P)-bd_dom_sf"/>
</dbReference>
<reference evidence="4 5" key="1">
    <citation type="journal article" date="2019" name="Int. J. Syst. Evol. Microbiol.">
        <title>The Global Catalogue of Microorganisms (GCM) 10K type strain sequencing project: providing services to taxonomists for standard genome sequencing and annotation.</title>
        <authorList>
            <consortium name="The Broad Institute Genomics Platform"/>
            <consortium name="The Broad Institute Genome Sequencing Center for Infectious Disease"/>
            <person name="Wu L."/>
            <person name="Ma J."/>
        </authorList>
    </citation>
    <scope>NUCLEOTIDE SEQUENCE [LARGE SCALE GENOMIC DNA]</scope>
    <source>
        <strain evidence="4 5">JCM 30072</strain>
    </source>
</reference>
<keyword evidence="1" id="KW-0560">Oxidoreductase</keyword>
<evidence type="ECO:0000256" key="2">
    <source>
        <dbReference type="ARBA" id="ARBA00023027"/>
    </source>
</evidence>
<dbReference type="GO" id="GO:0016491">
    <property type="term" value="F:oxidoreductase activity"/>
    <property type="evidence" value="ECO:0007669"/>
    <property type="project" value="UniProtKB-KW"/>
</dbReference>
<keyword evidence="5" id="KW-1185">Reference proteome</keyword>
<gene>
    <name evidence="4" type="ORF">ACFQQG_01485</name>
</gene>
<dbReference type="SUPFAM" id="SSF51735">
    <property type="entry name" value="NAD(P)-binding Rossmann-fold domains"/>
    <property type="match status" value="1"/>
</dbReference>
<sequence length="184" mass="19922">MRGGELGTKTVGIIGVGAIGSRVTELVSAFGAETIGTKRDTTTVPDALDQVFPADEYHKILTQADYVVVACPLTDETEGLLGIDEFRLMSRESVLINVARGEIVDQDDLVRALQHGLIDGAALDVFDEEPLPPDSLLWDLSNVVVTPHMAWTTSKTTDRWADLIAENYDALTASSPKNITNRVL</sequence>
<proteinExistence type="predicted"/>
<evidence type="ECO:0000256" key="1">
    <source>
        <dbReference type="ARBA" id="ARBA00023002"/>
    </source>
</evidence>
<dbReference type="InterPro" id="IPR006140">
    <property type="entry name" value="D-isomer_DH_NAD-bd"/>
</dbReference>